<dbReference type="GeneID" id="12447817"/>
<dbReference type="Gene3D" id="3.40.50.12580">
    <property type="match status" value="1"/>
</dbReference>
<protein>
    <recommendedName>
        <fullName evidence="3">Surface carbohydrate biosynthesis protein</fullName>
    </recommendedName>
</protein>
<organism evidence="1 2">
    <name type="scientific">Haloquadratum walsbyi (strain DSM 16854 / JCM 12705 / C23)</name>
    <dbReference type="NCBI Taxonomy" id="768065"/>
    <lineage>
        <taxon>Archaea</taxon>
        <taxon>Methanobacteriati</taxon>
        <taxon>Methanobacteriota</taxon>
        <taxon>Stenosarchaea group</taxon>
        <taxon>Halobacteria</taxon>
        <taxon>Halobacteriales</taxon>
        <taxon>Haloferacaceae</taxon>
        <taxon>Haloquadratum</taxon>
    </lineage>
</organism>
<dbReference type="InterPro" id="IPR030906">
    <property type="entry name" value="Surf_polysacc"/>
</dbReference>
<evidence type="ECO:0008006" key="3">
    <source>
        <dbReference type="Google" id="ProtNLM"/>
    </source>
</evidence>
<proteinExistence type="predicted"/>
<name>G0LLM3_HALWC</name>
<dbReference type="SUPFAM" id="SSF53756">
    <property type="entry name" value="UDP-Glycosyltransferase/glycogen phosphorylase"/>
    <property type="match status" value="1"/>
</dbReference>
<sequence>MNNHNQKIISIPIETKIREFDGKLWVGLNAVERGYSVVLGPSFEIRHALEIIKPDIHITKDPGDGNIEFLKQMDDAGITVCGLDTEGAVFESIDRFAINKTELLNHIDAFYAWGEKPASAVRKHYSGTDKIHVTGNPRFDLLHPNRRFIYKERAKTLIEKYGRFILINGNFSSANPWSEKLINSSEEVYDPSSSSRISYNNRIFHLFIEVIYHLQTEFPETHIVIRPHPSEENETYEAAFRKYEHIHVEDARDVRDWIAGSSVVIHHDCTTGIESAMMGTPVVSYRPVQNEEYESRLPQIVSHEALSRRGLTEYIAAWLEADDSYKMTDEQTNELKQCFYNINGSAAELMCDVIESLDTTKQRNYDLLEPNLADSLKQRIKSSSLHNQAIAAYDGFHKVIGDESIPEQRQYRRQKFPILDRHEVIDTIEQMKPLLEIDAVSVKQVPRTNNTYYLRPE</sequence>
<dbReference type="InterPro" id="IPR043148">
    <property type="entry name" value="TagF_C"/>
</dbReference>
<accession>G0LLM3</accession>
<evidence type="ECO:0000313" key="2">
    <source>
        <dbReference type="Proteomes" id="UP000007954"/>
    </source>
</evidence>
<dbReference type="Proteomes" id="UP000007954">
    <property type="component" value="Chromosome"/>
</dbReference>
<dbReference type="AlphaFoldDB" id="G0LLM3"/>
<dbReference type="HOGENOM" id="CLU_046119_0_0_2"/>
<gene>
    <name evidence="1" type="ordered locus">Hqrw_3040</name>
</gene>
<dbReference type="KEGG" id="hwc:Hqrw_3040"/>
<reference evidence="1 2" key="1">
    <citation type="journal article" date="2011" name="PLoS ONE">
        <title>Haloquadratum walsbyi: limited diversity in a global pond.</title>
        <authorList>
            <person name="Dyall-Smith M."/>
            <person name="Pfeiffer F."/>
            <person name="Klee K."/>
            <person name="Palm P."/>
            <person name="Gross K."/>
            <person name="Schuster S.C."/>
            <person name="Rampp M."/>
            <person name="Oesterhelt D."/>
        </authorList>
    </citation>
    <scope>NUCLEOTIDE SEQUENCE [LARGE SCALE GENOMIC DNA]</scope>
    <source>
        <strain evidence="2">DSM 16854 / JCM 12705 / C23</strain>
    </source>
</reference>
<evidence type="ECO:0000313" key="1">
    <source>
        <dbReference type="EMBL" id="CCC40829.1"/>
    </source>
</evidence>
<dbReference type="OrthoDB" id="351352at2157"/>
<dbReference type="NCBIfam" id="TIGR04396">
    <property type="entry name" value="surf_polysacc"/>
    <property type="match status" value="1"/>
</dbReference>
<dbReference type="RefSeq" id="WP_014556353.1">
    <property type="nucleotide sequence ID" value="NC_017459.1"/>
</dbReference>
<dbReference type="EMBL" id="FR746099">
    <property type="protein sequence ID" value="CCC40829.1"/>
    <property type="molecule type" value="Genomic_DNA"/>
</dbReference>